<dbReference type="InterPro" id="IPR001789">
    <property type="entry name" value="Sig_transdc_resp-reg_receiver"/>
</dbReference>
<dbReference type="CDD" id="cd17546">
    <property type="entry name" value="REC_hyHK_CKI1_RcsC-like"/>
    <property type="match status" value="1"/>
</dbReference>
<dbReference type="Gene3D" id="3.40.50.2300">
    <property type="match status" value="2"/>
</dbReference>
<dbReference type="InterPro" id="IPR005467">
    <property type="entry name" value="His_kinase_dom"/>
</dbReference>
<dbReference type="EC" id="2.7.13.3" evidence="2"/>
<protein>
    <recommendedName>
        <fullName evidence="2">histidine kinase</fullName>
        <ecNumber evidence="2">2.7.13.3</ecNumber>
    </recommendedName>
</protein>
<dbReference type="AlphaFoldDB" id="A0A2S4HAX8"/>
<keyword evidence="5" id="KW-1133">Transmembrane helix</keyword>
<dbReference type="PANTHER" id="PTHR45339">
    <property type="entry name" value="HYBRID SIGNAL TRANSDUCTION HISTIDINE KINASE J"/>
    <property type="match status" value="1"/>
</dbReference>
<dbReference type="InterPro" id="IPR011006">
    <property type="entry name" value="CheY-like_superfamily"/>
</dbReference>
<keyword evidence="5" id="KW-0472">Membrane</keyword>
<dbReference type="PROSITE" id="PS50110">
    <property type="entry name" value="RESPONSE_REGULATORY"/>
    <property type="match status" value="2"/>
</dbReference>
<dbReference type="OrthoDB" id="9797243at2"/>
<dbReference type="SUPFAM" id="SSF47384">
    <property type="entry name" value="Homodimeric domain of signal transducing histidine kinase"/>
    <property type="match status" value="1"/>
</dbReference>
<dbReference type="SUPFAM" id="SSF52172">
    <property type="entry name" value="CheY-like"/>
    <property type="match status" value="2"/>
</dbReference>
<feature type="domain" description="Response regulatory" evidence="7">
    <location>
        <begin position="806"/>
        <end position="925"/>
    </location>
</feature>
<feature type="transmembrane region" description="Helical" evidence="5">
    <location>
        <begin position="220"/>
        <end position="242"/>
    </location>
</feature>
<dbReference type="Gene3D" id="1.10.287.130">
    <property type="match status" value="1"/>
</dbReference>
<dbReference type="Gene3D" id="2.60.40.2380">
    <property type="match status" value="1"/>
</dbReference>
<dbReference type="Pfam" id="PF00072">
    <property type="entry name" value="Response_reg"/>
    <property type="match status" value="2"/>
</dbReference>
<organism evidence="8 9">
    <name type="scientific">Zhongshania marina</name>
    <dbReference type="NCBI Taxonomy" id="2304603"/>
    <lineage>
        <taxon>Bacteria</taxon>
        <taxon>Pseudomonadati</taxon>
        <taxon>Pseudomonadota</taxon>
        <taxon>Gammaproteobacteria</taxon>
        <taxon>Cellvibrionales</taxon>
        <taxon>Spongiibacteraceae</taxon>
        <taxon>Zhongshania</taxon>
    </lineage>
</organism>
<comment type="caution">
    <text evidence="8">The sequence shown here is derived from an EMBL/GenBank/DDBJ whole genome shotgun (WGS) entry which is preliminary data.</text>
</comment>
<dbReference type="SMART" id="SM00388">
    <property type="entry name" value="HisKA"/>
    <property type="match status" value="1"/>
</dbReference>
<feature type="modified residue" description="4-aspartylphosphate" evidence="4">
    <location>
        <position position="855"/>
    </location>
</feature>
<keyword evidence="3 4" id="KW-0597">Phosphoprotein</keyword>
<dbReference type="CDD" id="cd00082">
    <property type="entry name" value="HisKA"/>
    <property type="match status" value="1"/>
</dbReference>
<feature type="transmembrane region" description="Helical" evidence="5">
    <location>
        <begin position="314"/>
        <end position="336"/>
    </location>
</feature>
<evidence type="ECO:0000256" key="4">
    <source>
        <dbReference type="PROSITE-ProRule" id="PRU00169"/>
    </source>
</evidence>
<evidence type="ECO:0000259" key="7">
    <source>
        <dbReference type="PROSITE" id="PS50110"/>
    </source>
</evidence>
<feature type="transmembrane region" description="Helical" evidence="5">
    <location>
        <begin position="289"/>
        <end position="308"/>
    </location>
</feature>
<accession>A0A2S4HAX8</accession>
<evidence type="ECO:0000256" key="3">
    <source>
        <dbReference type="ARBA" id="ARBA00022553"/>
    </source>
</evidence>
<evidence type="ECO:0000256" key="2">
    <source>
        <dbReference type="ARBA" id="ARBA00012438"/>
    </source>
</evidence>
<feature type="domain" description="Histidine kinase" evidence="6">
    <location>
        <begin position="427"/>
        <end position="641"/>
    </location>
</feature>
<reference evidence="8" key="1">
    <citation type="submission" date="2018-01" db="EMBL/GenBank/DDBJ databases">
        <authorList>
            <person name="Yu X.-D."/>
        </authorList>
    </citation>
    <scope>NUCLEOTIDE SEQUENCE</scope>
    <source>
        <strain evidence="8">ZX-21</strain>
    </source>
</reference>
<feature type="transmembrane region" description="Helical" evidence="5">
    <location>
        <begin position="343"/>
        <end position="364"/>
    </location>
</feature>
<evidence type="ECO:0000256" key="1">
    <source>
        <dbReference type="ARBA" id="ARBA00000085"/>
    </source>
</evidence>
<dbReference type="Pfam" id="PF00512">
    <property type="entry name" value="HisKA"/>
    <property type="match status" value="1"/>
</dbReference>
<dbReference type="Pfam" id="PF07696">
    <property type="entry name" value="7TMR-DISMED2"/>
    <property type="match status" value="1"/>
</dbReference>
<feature type="transmembrane region" description="Helical" evidence="5">
    <location>
        <begin position="193"/>
        <end position="213"/>
    </location>
</feature>
<dbReference type="EMBL" id="PQGG01000044">
    <property type="protein sequence ID" value="POP51108.1"/>
    <property type="molecule type" value="Genomic_DNA"/>
</dbReference>
<evidence type="ECO:0000313" key="8">
    <source>
        <dbReference type="EMBL" id="POP51108.1"/>
    </source>
</evidence>
<gene>
    <name evidence="8" type="ORF">C0068_19180</name>
</gene>
<feature type="transmembrane region" description="Helical" evidence="5">
    <location>
        <begin position="376"/>
        <end position="395"/>
    </location>
</feature>
<dbReference type="InterPro" id="IPR003661">
    <property type="entry name" value="HisK_dim/P_dom"/>
</dbReference>
<dbReference type="Gene3D" id="3.30.565.10">
    <property type="entry name" value="Histidine kinase-like ATPase, C-terminal domain"/>
    <property type="match status" value="1"/>
</dbReference>
<comment type="catalytic activity">
    <reaction evidence="1">
        <text>ATP + protein L-histidine = ADP + protein N-phospho-L-histidine.</text>
        <dbReference type="EC" id="2.7.13.3"/>
    </reaction>
</comment>
<evidence type="ECO:0000256" key="5">
    <source>
        <dbReference type="SAM" id="Phobius"/>
    </source>
</evidence>
<keyword evidence="5" id="KW-0812">Transmembrane</keyword>
<dbReference type="Proteomes" id="UP000237222">
    <property type="component" value="Unassembled WGS sequence"/>
</dbReference>
<proteinExistence type="predicted"/>
<sequence>MPFTALTSLTAPLPESKRLLNYLLCTVLLLLTAAVHAAPALPLSSQQSSISLESFSDIIEDPNKLYRIDDILAPELQRQFRPAESGDFNLSHTIGRYWFRFKLSNTSSEITQQLLQIMPIDLNAAQLFTQSGRQIAPMVTTELIRNETLFSIPVHANTTSTYYLALEYPFDRQLELTLHNYTSFLGEVSQREFSNSIFLGVLGLLCIYSLISASLHADSLFLATAGFAFLIICSQSIAWGYIGSPQGLLPPWDGYSLICIILAISIVDLIYALRFPIFPISNPGHGPKVIRLVAIANIVAVVISVIAGAEIAAITINLIIPFNSLVLLFIGLNGFLQTYSRLLFYYMVARTALALIVILTVVGYSLSLITTSTANIILLLLATTICTTHTALLIARQTIRQRKQNQDEQRIAILGAVNRAKTDILARITHDIRTPMSAMLGVSELLQDTQLTANQEDHIRTLQRSGHELLQLLQEASQATRFNESDIELRNELLNLPEIIDESVSGFRNIAAEQALELICDIDSDVSEKLIGDSSRIRQLLSHVMNNAFEHFESGYILLKVAASDINQGLLTFEVSHRGKPFSNLEKQAINGSVSEEGGIINTRLAIASQLISLMNGSAAIRSSGRGLHSLRFTLQLGVPNNSNNNTLRIRTGLLSNKRLLVVDSNQTFCKVVSKQCGNWGMPVFIANSDNAAIATVRNQSLINAPIDIILIDHALPGGGLKLAKRIYDETKDQQHTPIGLLLAHANINFDRDELQDAGVRRILSKPLTGVALRSALLSECHFDANAVNSAPDQYRTDALTLSSLQCLIAEDNPTNAQVLTRMLKSLGITVHHVENGQQAVNTFMRKRFDVVIMDIEMPIMDGAEATRQIRQFEKEEQRERTPIIGLTANALDEQRDSYLRAGMDLHLVKPIRLWELAEAIKRWTGYQQDKS</sequence>
<dbReference type="InterPro" id="IPR036097">
    <property type="entry name" value="HisK_dim/P_sf"/>
</dbReference>
<dbReference type="PROSITE" id="PS50109">
    <property type="entry name" value="HIS_KIN"/>
    <property type="match status" value="1"/>
</dbReference>
<evidence type="ECO:0000313" key="9">
    <source>
        <dbReference type="Proteomes" id="UP000237222"/>
    </source>
</evidence>
<dbReference type="SMART" id="SM00448">
    <property type="entry name" value="REC"/>
    <property type="match status" value="2"/>
</dbReference>
<dbReference type="GO" id="GO:0000155">
    <property type="term" value="F:phosphorelay sensor kinase activity"/>
    <property type="evidence" value="ECO:0007669"/>
    <property type="project" value="InterPro"/>
</dbReference>
<feature type="transmembrane region" description="Helical" evidence="5">
    <location>
        <begin position="254"/>
        <end position="277"/>
    </location>
</feature>
<dbReference type="RefSeq" id="WP_103686072.1">
    <property type="nucleotide sequence ID" value="NZ_PQGG01000044.1"/>
</dbReference>
<evidence type="ECO:0000259" key="6">
    <source>
        <dbReference type="PROSITE" id="PS50109"/>
    </source>
</evidence>
<name>A0A2S4HAX8_9GAMM</name>
<dbReference type="SUPFAM" id="SSF55874">
    <property type="entry name" value="ATPase domain of HSP90 chaperone/DNA topoisomerase II/histidine kinase"/>
    <property type="match status" value="1"/>
</dbReference>
<dbReference type="InterPro" id="IPR011622">
    <property type="entry name" value="7TMR_DISM_rcpt_extracell_dom2"/>
</dbReference>
<feature type="modified residue" description="4-aspartylphosphate" evidence="4">
    <location>
        <position position="713"/>
    </location>
</feature>
<dbReference type="PANTHER" id="PTHR45339:SF5">
    <property type="entry name" value="HISTIDINE KINASE"/>
    <property type="match status" value="1"/>
</dbReference>
<dbReference type="InterPro" id="IPR036890">
    <property type="entry name" value="HATPase_C_sf"/>
</dbReference>
<feature type="domain" description="Response regulatory" evidence="7">
    <location>
        <begin position="659"/>
        <end position="781"/>
    </location>
</feature>